<keyword evidence="4" id="KW-0547">Nucleotide-binding</keyword>
<evidence type="ECO:0000313" key="19">
    <source>
        <dbReference type="EMBL" id="ANZ59099.1"/>
    </source>
</evidence>
<dbReference type="EC" id="5.6.2.3" evidence="15"/>
<dbReference type="Proteomes" id="UP000093346">
    <property type="component" value="Chromosome"/>
</dbReference>
<sequence>MVNKIGVRDLVGFILRSGDLATSLSSMNTAQTGSRIHRKLQRKQSSDYQAEFYLEKAAQINGHEFLIHGRADGVILRDQTATIEEIKTSDIEFKDIPENKLTLYWGQAQTYAYLLMNSHPELDEVKLHLTYVQTPDEIVTKTEKTISKTEATKFFNQLVSDYEEWLQLQDQLNAEKVTSTTQLTFPFGKYRAGQHELAAAVYKSALLNKHLFAEAPTGTGKTISTLFPAVKVLATEKIKRIFYLTAKQSTRRVAEEAIGLMSNNGLKIRSITLTAKDKIKFPEEQEVAPEENPYMIGYYDRLKPALKDLLLNNHQINRAVIEKYARQYTLDPFEFSLDASLFCDIIIGDYNHLFDPKVHLQRFFEIENKENFYLIDEAHNLVDRSREMYSANLSNSAITDLLSLLHKDNENDQPVITKLRSLQRNFKRIAKPLLEEQQTERDYLETDEKFTKSITNLVQVLRKWLAKQTPGDVTDKILDFFFQCTTYLKIDEYFGPNFKFRVLLNKNQITVRLFCMDPSPFIADTLNLGGGAVLFSATLSPMKYYTKVLGDEPESLKYQLPSPFDTKHQKIIITSYIDTTYNNREQSLDKIISSIYDLIKEKKGNYLIFAPSNVYLEMVYDAFKTKFPEINTICQKPNMDDEQRTKFLQTFNQPQQQPVVGFALLGGLFSEGIDLVGDKLIGVGIVGVGLPGLNTETNLIRDYFDADNGHGFEYAYQLPGLNNVFQAAGRLIRGYQDQGIILLMDRRFTQRRYTELFPPTWRNYQIAHNLTELQNEIKNFWKSDS</sequence>
<accession>A0AB33BCE9</accession>
<reference evidence="19 20" key="1">
    <citation type="submission" date="2016-03" db="EMBL/GenBank/DDBJ databases">
        <title>Pediococcus and Lactobacillus from brewery environment - whole genome sequencing and assembly.</title>
        <authorList>
            <person name="Behr J."/>
            <person name="Geissler A.J."/>
            <person name="Vogel R.F."/>
        </authorList>
    </citation>
    <scope>NUCLEOTIDE SEQUENCE [LARGE SCALE GENOMIC DNA]</scope>
    <source>
        <strain evidence="19 20">TMW 1.481</strain>
    </source>
</reference>
<proteinExistence type="inferred from homology"/>
<dbReference type="GO" id="GO:0046872">
    <property type="term" value="F:metal ion binding"/>
    <property type="evidence" value="ECO:0007669"/>
    <property type="project" value="UniProtKB-KW"/>
</dbReference>
<dbReference type="GO" id="GO:0043139">
    <property type="term" value="F:5'-3' DNA helicase activity"/>
    <property type="evidence" value="ECO:0007669"/>
    <property type="project" value="UniProtKB-EC"/>
</dbReference>
<evidence type="ECO:0000256" key="13">
    <source>
        <dbReference type="ARBA" id="ARBA00023235"/>
    </source>
</evidence>
<evidence type="ECO:0000259" key="18">
    <source>
        <dbReference type="PROSITE" id="PS51193"/>
    </source>
</evidence>
<dbReference type="SUPFAM" id="SSF52540">
    <property type="entry name" value="P-loop containing nucleoside triphosphate hydrolases"/>
    <property type="match status" value="2"/>
</dbReference>
<dbReference type="GO" id="GO:0005524">
    <property type="term" value="F:ATP binding"/>
    <property type="evidence" value="ECO:0007669"/>
    <property type="project" value="UniProtKB-KW"/>
</dbReference>
<keyword evidence="10" id="KW-0411">Iron-sulfur</keyword>
<evidence type="ECO:0000256" key="8">
    <source>
        <dbReference type="ARBA" id="ARBA00022840"/>
    </source>
</evidence>
<dbReference type="InterPro" id="IPR045028">
    <property type="entry name" value="DinG/Rad3-like"/>
</dbReference>
<dbReference type="SMART" id="SM00488">
    <property type="entry name" value="DEXDc2"/>
    <property type="match status" value="1"/>
</dbReference>
<evidence type="ECO:0000256" key="3">
    <source>
        <dbReference type="ARBA" id="ARBA00022723"/>
    </source>
</evidence>
<dbReference type="PANTHER" id="PTHR11472">
    <property type="entry name" value="DNA REPAIR DEAD HELICASE RAD3/XP-D SUBFAMILY MEMBER"/>
    <property type="match status" value="1"/>
</dbReference>
<feature type="domain" description="Helicase ATP-binding" evidence="17">
    <location>
        <begin position="202"/>
        <end position="411"/>
    </location>
</feature>
<evidence type="ECO:0000256" key="6">
    <source>
        <dbReference type="ARBA" id="ARBA00022801"/>
    </source>
</evidence>
<dbReference type="InterPro" id="IPR027417">
    <property type="entry name" value="P-loop_NTPase"/>
</dbReference>
<dbReference type="GO" id="GO:0051539">
    <property type="term" value="F:4 iron, 4 sulfur cluster binding"/>
    <property type="evidence" value="ECO:0007669"/>
    <property type="project" value="UniProtKB-KW"/>
</dbReference>
<dbReference type="Pfam" id="PF00270">
    <property type="entry name" value="DEAD"/>
    <property type="match status" value="1"/>
</dbReference>
<protein>
    <recommendedName>
        <fullName evidence="15">DNA 5'-3' helicase</fullName>
        <ecNumber evidence="15">5.6.2.3</ecNumber>
    </recommendedName>
</protein>
<keyword evidence="9" id="KW-0408">Iron</keyword>
<dbReference type="GO" id="GO:0003677">
    <property type="term" value="F:DNA binding"/>
    <property type="evidence" value="ECO:0007669"/>
    <property type="project" value="UniProtKB-KW"/>
</dbReference>
<evidence type="ECO:0000259" key="17">
    <source>
        <dbReference type="PROSITE" id="PS51192"/>
    </source>
</evidence>
<comment type="cofactor">
    <cofactor evidence="1">
        <name>[4Fe-4S] cluster</name>
        <dbReference type="ChEBI" id="CHEBI:49883"/>
    </cofactor>
</comment>
<dbReference type="GO" id="GO:0006281">
    <property type="term" value="P:DNA repair"/>
    <property type="evidence" value="ECO:0007669"/>
    <property type="project" value="UniProtKB-KW"/>
</dbReference>
<evidence type="ECO:0000256" key="12">
    <source>
        <dbReference type="ARBA" id="ARBA00023204"/>
    </source>
</evidence>
<dbReference type="Gene3D" id="3.40.50.300">
    <property type="entry name" value="P-loop containing nucleotide triphosphate hydrolases"/>
    <property type="match status" value="2"/>
</dbReference>
<evidence type="ECO:0000256" key="7">
    <source>
        <dbReference type="ARBA" id="ARBA00022806"/>
    </source>
</evidence>
<evidence type="ECO:0000256" key="16">
    <source>
        <dbReference type="ARBA" id="ARBA00048954"/>
    </source>
</evidence>
<keyword evidence="13" id="KW-0413">Isomerase</keyword>
<feature type="domain" description="Helicase ATP-binding" evidence="18">
    <location>
        <begin position="180"/>
        <end position="441"/>
    </location>
</feature>
<evidence type="ECO:0000256" key="1">
    <source>
        <dbReference type="ARBA" id="ARBA00001966"/>
    </source>
</evidence>
<evidence type="ECO:0000256" key="15">
    <source>
        <dbReference type="ARBA" id="ARBA00044969"/>
    </source>
</evidence>
<dbReference type="Pfam" id="PF06733">
    <property type="entry name" value="DEAD_2"/>
    <property type="match status" value="1"/>
</dbReference>
<evidence type="ECO:0000256" key="4">
    <source>
        <dbReference type="ARBA" id="ARBA00022741"/>
    </source>
</evidence>
<comment type="catalytic activity">
    <reaction evidence="16">
        <text>ATP + H2O = ADP + phosphate + H(+)</text>
        <dbReference type="Rhea" id="RHEA:13065"/>
        <dbReference type="ChEBI" id="CHEBI:15377"/>
        <dbReference type="ChEBI" id="CHEBI:15378"/>
        <dbReference type="ChEBI" id="CHEBI:30616"/>
        <dbReference type="ChEBI" id="CHEBI:43474"/>
        <dbReference type="ChEBI" id="CHEBI:456216"/>
        <dbReference type="EC" id="5.6.2.3"/>
    </reaction>
</comment>
<comment type="similarity">
    <text evidence="14">Belongs to the helicase family. DinG subfamily.</text>
</comment>
<dbReference type="InterPro" id="IPR011604">
    <property type="entry name" value="PDDEXK-like_dom_sf"/>
</dbReference>
<gene>
    <name evidence="19" type="ORF">AYR59_03145</name>
</gene>
<dbReference type="GO" id="GO:0016818">
    <property type="term" value="F:hydrolase activity, acting on acid anhydrides, in phosphorus-containing anhydrides"/>
    <property type="evidence" value="ECO:0007669"/>
    <property type="project" value="InterPro"/>
</dbReference>
<dbReference type="Gene3D" id="3.90.320.10">
    <property type="match status" value="1"/>
</dbReference>
<evidence type="ECO:0000256" key="5">
    <source>
        <dbReference type="ARBA" id="ARBA00022763"/>
    </source>
</evidence>
<dbReference type="GeneID" id="61249872"/>
<dbReference type="Pfam" id="PF13307">
    <property type="entry name" value="Helicase_C_2"/>
    <property type="match status" value="1"/>
</dbReference>
<keyword evidence="6" id="KW-0378">Hydrolase</keyword>
<dbReference type="KEGG" id="lle:AYR59_03145"/>
<dbReference type="InterPro" id="IPR006554">
    <property type="entry name" value="Helicase-like_DEXD_c2"/>
</dbReference>
<keyword evidence="2" id="KW-0004">4Fe-4S</keyword>
<dbReference type="EMBL" id="CP014907">
    <property type="protein sequence ID" value="ANZ59099.1"/>
    <property type="molecule type" value="Genomic_DNA"/>
</dbReference>
<dbReference type="AlphaFoldDB" id="A0AB33BCE9"/>
<keyword evidence="5" id="KW-0227">DNA damage</keyword>
<evidence type="ECO:0000256" key="14">
    <source>
        <dbReference type="ARBA" id="ARBA00038058"/>
    </source>
</evidence>
<keyword evidence="3" id="KW-0479">Metal-binding</keyword>
<evidence type="ECO:0000256" key="10">
    <source>
        <dbReference type="ARBA" id="ARBA00023014"/>
    </source>
</evidence>
<dbReference type="InterPro" id="IPR006555">
    <property type="entry name" value="ATP-dep_Helicase_C"/>
</dbReference>
<dbReference type="PROSITE" id="PS51192">
    <property type="entry name" value="HELICASE_ATP_BIND_1"/>
    <property type="match status" value="1"/>
</dbReference>
<evidence type="ECO:0000256" key="11">
    <source>
        <dbReference type="ARBA" id="ARBA00023125"/>
    </source>
</evidence>
<evidence type="ECO:0000256" key="9">
    <source>
        <dbReference type="ARBA" id="ARBA00023004"/>
    </source>
</evidence>
<keyword evidence="11" id="KW-0238">DNA-binding</keyword>
<dbReference type="InterPro" id="IPR042493">
    <property type="entry name" value="XPD_DNA_FeS"/>
</dbReference>
<keyword evidence="7 19" id="KW-0347">Helicase</keyword>
<dbReference type="InterPro" id="IPR011545">
    <property type="entry name" value="DEAD/DEAH_box_helicase_dom"/>
</dbReference>
<dbReference type="Gene3D" id="1.10.275.40">
    <property type="match status" value="1"/>
</dbReference>
<dbReference type="RefSeq" id="WP_065866177.1">
    <property type="nucleotide sequence ID" value="NZ_CP014872.1"/>
</dbReference>
<keyword evidence="8" id="KW-0067">ATP-binding</keyword>
<dbReference type="SMART" id="SM00491">
    <property type="entry name" value="HELICc2"/>
    <property type="match status" value="1"/>
</dbReference>
<dbReference type="Gene3D" id="1.10.30.20">
    <property type="entry name" value="Bacterial XPD DNA helicase, FeS cluster domain"/>
    <property type="match status" value="1"/>
</dbReference>
<dbReference type="PANTHER" id="PTHR11472:SF34">
    <property type="entry name" value="REGULATOR OF TELOMERE ELONGATION HELICASE 1"/>
    <property type="match status" value="1"/>
</dbReference>
<dbReference type="InterPro" id="IPR014001">
    <property type="entry name" value="Helicase_ATP-bd"/>
</dbReference>
<dbReference type="InterPro" id="IPR014013">
    <property type="entry name" value="Helic_SF1/SF2_ATP-bd_DinG/Rad3"/>
</dbReference>
<dbReference type="PROSITE" id="PS51193">
    <property type="entry name" value="HELICASE_ATP_BIND_2"/>
    <property type="match status" value="1"/>
</dbReference>
<dbReference type="InterPro" id="IPR010614">
    <property type="entry name" value="RAD3-like_helicase_DEAD"/>
</dbReference>
<organism evidence="19 20">
    <name type="scientific">Fructilactobacillus lindneri</name>
    <dbReference type="NCBI Taxonomy" id="53444"/>
    <lineage>
        <taxon>Bacteria</taxon>
        <taxon>Bacillati</taxon>
        <taxon>Bacillota</taxon>
        <taxon>Bacilli</taxon>
        <taxon>Lactobacillales</taxon>
        <taxon>Lactobacillaceae</taxon>
        <taxon>Fructilactobacillus</taxon>
    </lineage>
</organism>
<evidence type="ECO:0000313" key="20">
    <source>
        <dbReference type="Proteomes" id="UP000093346"/>
    </source>
</evidence>
<evidence type="ECO:0000256" key="2">
    <source>
        <dbReference type="ARBA" id="ARBA00022485"/>
    </source>
</evidence>
<name>A0AB33BCE9_9LACO</name>
<keyword evidence="12" id="KW-0234">DNA repair</keyword>